<dbReference type="RefSeq" id="WP_243305310.1">
    <property type="nucleotide sequence ID" value="NZ_JALGBI010000001.1"/>
</dbReference>
<protein>
    <submittedName>
        <fullName evidence="1">Uncharacterized protein</fullName>
    </submittedName>
</protein>
<dbReference type="AlphaFoldDB" id="A0A9X1VY96"/>
<sequence length="64" mass="6692">MALTDPAAAQAEASAAAREFLTRPTGHSVIANCYIKQSDFRLAQGRICGHSAGGLVFDRAGMLV</sequence>
<accession>A0A9X1VY96</accession>
<proteinExistence type="predicted"/>
<keyword evidence="2" id="KW-1185">Reference proteome</keyword>
<organism evidence="1 2">
    <name type="scientific">Variovorax terrae</name>
    <dbReference type="NCBI Taxonomy" id="2923278"/>
    <lineage>
        <taxon>Bacteria</taxon>
        <taxon>Pseudomonadati</taxon>
        <taxon>Pseudomonadota</taxon>
        <taxon>Betaproteobacteria</taxon>
        <taxon>Burkholderiales</taxon>
        <taxon>Comamonadaceae</taxon>
        <taxon>Variovorax</taxon>
    </lineage>
</organism>
<reference evidence="1" key="1">
    <citation type="submission" date="2022-03" db="EMBL/GenBank/DDBJ databases">
        <authorList>
            <person name="Woo C.Y."/>
        </authorList>
    </citation>
    <scope>NUCLEOTIDE SEQUENCE</scope>
    <source>
        <strain evidence="1">CYS-02</strain>
    </source>
</reference>
<dbReference type="Proteomes" id="UP001139447">
    <property type="component" value="Unassembled WGS sequence"/>
</dbReference>
<comment type="caution">
    <text evidence="1">The sequence shown here is derived from an EMBL/GenBank/DDBJ whole genome shotgun (WGS) entry which is preliminary data.</text>
</comment>
<evidence type="ECO:0000313" key="2">
    <source>
        <dbReference type="Proteomes" id="UP001139447"/>
    </source>
</evidence>
<dbReference type="EMBL" id="JALGBI010000001">
    <property type="protein sequence ID" value="MCJ0762773.1"/>
    <property type="molecule type" value="Genomic_DNA"/>
</dbReference>
<gene>
    <name evidence="1" type="ORF">MMF98_06050</name>
</gene>
<name>A0A9X1VY96_9BURK</name>
<evidence type="ECO:0000313" key="1">
    <source>
        <dbReference type="EMBL" id="MCJ0762773.1"/>
    </source>
</evidence>